<dbReference type="EMBL" id="WSSB01000008">
    <property type="protein sequence ID" value="MXR37232.1"/>
    <property type="molecule type" value="Genomic_DNA"/>
</dbReference>
<proteinExistence type="predicted"/>
<evidence type="ECO:0000313" key="2">
    <source>
        <dbReference type="Proteomes" id="UP000467214"/>
    </source>
</evidence>
<dbReference type="RefSeq" id="WP_160796709.1">
    <property type="nucleotide sequence ID" value="NZ_WSSB01000008.1"/>
</dbReference>
<comment type="caution">
    <text evidence="1">The sequence shown here is derived from an EMBL/GenBank/DDBJ whole genome shotgun (WGS) entry which is preliminary data.</text>
</comment>
<sequence length="441" mass="48608">MATIALWQPAPNEIVPATAKTPFAITDYALQLSKKDKQQIVAAFDSGHFEMGVTYLWGRTINALKKELSNVGVGLIGEMLGRTDVDEDDDINDILTEREAIRLAEELGVISSTDGMRLRHTYELITHFSQMDSDDGDLEKLNSHEALASLQTCVAGVLGRPKIEVATKFIEFRAALESKSISEDDPYVEMLKGSPYFFYKLTISVLMNAAKKNVGANLEHALANINTLVPALWDNLRHTERWQVGHAYAEAYADGKTTVVGGLKSALLKVKGFDFVPENLRSDTFVKAADAVIKAHEGLNNFYNEAAAVKALTRLGTTIPTPAFPACLSALLCVTLGNEYGVAWSAQAYAKSILDSITMERWAYYLNNVLPSDTRIFGKFSSQKPRANFVELVNAKNLSQVEFKNKTVQQLVEAAARSNESKLASIAAKMHEEYYGKLVKI</sequence>
<organism evidence="1 2">
    <name type="scientific">Craterilacuibacter sinensis</name>
    <dbReference type="NCBI Taxonomy" id="2686017"/>
    <lineage>
        <taxon>Bacteria</taxon>
        <taxon>Pseudomonadati</taxon>
        <taxon>Pseudomonadota</taxon>
        <taxon>Betaproteobacteria</taxon>
        <taxon>Neisseriales</taxon>
        <taxon>Neisseriaceae</taxon>
        <taxon>Craterilacuibacter</taxon>
    </lineage>
</organism>
<dbReference type="Proteomes" id="UP000467214">
    <property type="component" value="Unassembled WGS sequence"/>
</dbReference>
<protein>
    <submittedName>
        <fullName evidence="1">Uncharacterized protein</fullName>
    </submittedName>
</protein>
<reference evidence="1 2" key="1">
    <citation type="submission" date="2019-12" db="EMBL/GenBank/DDBJ databases">
        <title>Neisseriaceae gen. nov. sp. Genome sequencing and assembly.</title>
        <authorList>
            <person name="Liu Z."/>
            <person name="Li A."/>
        </authorList>
    </citation>
    <scope>NUCLEOTIDE SEQUENCE [LARGE SCALE GENOMIC DNA]</scope>
    <source>
        <strain evidence="1 2">B2N2-7</strain>
    </source>
</reference>
<keyword evidence="2" id="KW-1185">Reference proteome</keyword>
<name>A0A845BLQ0_9NEIS</name>
<gene>
    <name evidence="1" type="ORF">GQF02_09635</name>
</gene>
<dbReference type="AlphaFoldDB" id="A0A845BLQ0"/>
<evidence type="ECO:0000313" key="1">
    <source>
        <dbReference type="EMBL" id="MXR37232.1"/>
    </source>
</evidence>
<accession>A0A845BLQ0</accession>